<dbReference type="Proteomes" id="UP001215280">
    <property type="component" value="Unassembled WGS sequence"/>
</dbReference>
<name>A0AAD7MI83_9AGAR</name>
<evidence type="ECO:0000313" key="2">
    <source>
        <dbReference type="Proteomes" id="UP001215280"/>
    </source>
</evidence>
<gene>
    <name evidence="1" type="ORF">DFH07DRAFT_933541</name>
</gene>
<accession>A0AAD7MI83</accession>
<proteinExistence type="predicted"/>
<comment type="caution">
    <text evidence="1">The sequence shown here is derived from an EMBL/GenBank/DDBJ whole genome shotgun (WGS) entry which is preliminary data.</text>
</comment>
<organism evidence="1 2">
    <name type="scientific">Mycena maculata</name>
    <dbReference type="NCBI Taxonomy" id="230809"/>
    <lineage>
        <taxon>Eukaryota</taxon>
        <taxon>Fungi</taxon>
        <taxon>Dikarya</taxon>
        <taxon>Basidiomycota</taxon>
        <taxon>Agaricomycotina</taxon>
        <taxon>Agaricomycetes</taxon>
        <taxon>Agaricomycetidae</taxon>
        <taxon>Agaricales</taxon>
        <taxon>Marasmiineae</taxon>
        <taxon>Mycenaceae</taxon>
        <taxon>Mycena</taxon>
    </lineage>
</organism>
<sequence length="314" mass="35042">MMSKSCRNCGHQDWEYLGQKCSPLDSSTGAQRAALADIKSQIIHYKTHIEALETQQQELEGSLSLVVYPVLSLPFEVTSRIFVHCLPAHGRVSPSPSNAPLILAQICRDWRDIAVSTCELWSSIYFQAFSFSLSSILSPTQTPNVPCDNGTCALLETWLARAKGHPISLGLLQQFRPVPQALVSLLSSISGQIQRLDLHLLPAQFNEFRQLHPRFPDLQYLATIHSSNEDLQGLLTDAPSLCELCLLGTDFSIDFSLPWLTHLEITQEITAQTFLDILANFPVLAHLKFDLKESDAYAIPESSIPKKSKGWMRL</sequence>
<evidence type="ECO:0008006" key="3">
    <source>
        <dbReference type="Google" id="ProtNLM"/>
    </source>
</evidence>
<keyword evidence="2" id="KW-1185">Reference proteome</keyword>
<dbReference type="EMBL" id="JARJLG010000303">
    <property type="protein sequence ID" value="KAJ7718598.1"/>
    <property type="molecule type" value="Genomic_DNA"/>
</dbReference>
<reference evidence="1" key="1">
    <citation type="submission" date="2023-03" db="EMBL/GenBank/DDBJ databases">
        <title>Massive genome expansion in bonnet fungi (Mycena s.s.) driven by repeated elements and novel gene families across ecological guilds.</title>
        <authorList>
            <consortium name="Lawrence Berkeley National Laboratory"/>
            <person name="Harder C.B."/>
            <person name="Miyauchi S."/>
            <person name="Viragh M."/>
            <person name="Kuo A."/>
            <person name="Thoen E."/>
            <person name="Andreopoulos B."/>
            <person name="Lu D."/>
            <person name="Skrede I."/>
            <person name="Drula E."/>
            <person name="Henrissat B."/>
            <person name="Morin E."/>
            <person name="Kohler A."/>
            <person name="Barry K."/>
            <person name="LaButti K."/>
            <person name="Morin E."/>
            <person name="Salamov A."/>
            <person name="Lipzen A."/>
            <person name="Mereny Z."/>
            <person name="Hegedus B."/>
            <person name="Baldrian P."/>
            <person name="Stursova M."/>
            <person name="Weitz H."/>
            <person name="Taylor A."/>
            <person name="Grigoriev I.V."/>
            <person name="Nagy L.G."/>
            <person name="Martin F."/>
            <person name="Kauserud H."/>
        </authorList>
    </citation>
    <scope>NUCLEOTIDE SEQUENCE</scope>
    <source>
        <strain evidence="1">CBHHK188m</strain>
    </source>
</reference>
<dbReference type="AlphaFoldDB" id="A0AAD7MI83"/>
<protein>
    <recommendedName>
        <fullName evidence="3">F-box domain-containing protein</fullName>
    </recommendedName>
</protein>
<evidence type="ECO:0000313" key="1">
    <source>
        <dbReference type="EMBL" id="KAJ7718598.1"/>
    </source>
</evidence>